<keyword evidence="3" id="KW-1185">Reference proteome</keyword>
<feature type="compositionally biased region" description="Basic and acidic residues" evidence="1">
    <location>
        <begin position="57"/>
        <end position="70"/>
    </location>
</feature>
<evidence type="ECO:0000313" key="2">
    <source>
        <dbReference type="EMBL" id="KAK7275076.1"/>
    </source>
</evidence>
<protein>
    <submittedName>
        <fullName evidence="2">Uncharacterized protein</fullName>
    </submittedName>
</protein>
<organism evidence="2 3">
    <name type="scientific">Crotalaria pallida</name>
    <name type="common">Smooth rattlebox</name>
    <name type="synonym">Crotalaria striata</name>
    <dbReference type="NCBI Taxonomy" id="3830"/>
    <lineage>
        <taxon>Eukaryota</taxon>
        <taxon>Viridiplantae</taxon>
        <taxon>Streptophyta</taxon>
        <taxon>Embryophyta</taxon>
        <taxon>Tracheophyta</taxon>
        <taxon>Spermatophyta</taxon>
        <taxon>Magnoliopsida</taxon>
        <taxon>eudicotyledons</taxon>
        <taxon>Gunneridae</taxon>
        <taxon>Pentapetalae</taxon>
        <taxon>rosids</taxon>
        <taxon>fabids</taxon>
        <taxon>Fabales</taxon>
        <taxon>Fabaceae</taxon>
        <taxon>Papilionoideae</taxon>
        <taxon>50 kb inversion clade</taxon>
        <taxon>genistoids sensu lato</taxon>
        <taxon>core genistoids</taxon>
        <taxon>Crotalarieae</taxon>
        <taxon>Crotalaria</taxon>
    </lineage>
</organism>
<feature type="region of interest" description="Disordered" evidence="1">
    <location>
        <begin position="57"/>
        <end position="109"/>
    </location>
</feature>
<feature type="compositionally biased region" description="Low complexity" evidence="1">
    <location>
        <begin position="81"/>
        <end position="95"/>
    </location>
</feature>
<gene>
    <name evidence="2" type="ORF">RIF29_16183</name>
</gene>
<dbReference type="EMBL" id="JAYWIO010000003">
    <property type="protein sequence ID" value="KAK7275076.1"/>
    <property type="molecule type" value="Genomic_DNA"/>
</dbReference>
<sequence>MFIFFVCSDSCNYSHASTLTHYGNNPLFHPFHQIPLTHCLPKTFKVHMCKINGHIENKTVEQDSSRDDGGLSRQENGNGGAANRVRAGAEGNAGASSLATAGAETVMER</sequence>
<dbReference type="AlphaFoldDB" id="A0AAN9FGT2"/>
<name>A0AAN9FGT2_CROPI</name>
<comment type="caution">
    <text evidence="2">The sequence shown here is derived from an EMBL/GenBank/DDBJ whole genome shotgun (WGS) entry which is preliminary data.</text>
</comment>
<evidence type="ECO:0000256" key="1">
    <source>
        <dbReference type="SAM" id="MobiDB-lite"/>
    </source>
</evidence>
<reference evidence="2 3" key="1">
    <citation type="submission" date="2024-01" db="EMBL/GenBank/DDBJ databases">
        <title>The genomes of 5 underutilized Papilionoideae crops provide insights into root nodulation and disease resistanc.</title>
        <authorList>
            <person name="Yuan L."/>
        </authorList>
    </citation>
    <scope>NUCLEOTIDE SEQUENCE [LARGE SCALE GENOMIC DNA]</scope>
    <source>
        <strain evidence="2">ZHUSHIDOU_FW_LH</strain>
        <tissue evidence="2">Leaf</tissue>
    </source>
</reference>
<evidence type="ECO:0000313" key="3">
    <source>
        <dbReference type="Proteomes" id="UP001372338"/>
    </source>
</evidence>
<accession>A0AAN9FGT2</accession>
<proteinExistence type="predicted"/>
<dbReference type="Proteomes" id="UP001372338">
    <property type="component" value="Unassembled WGS sequence"/>
</dbReference>